<dbReference type="InterPro" id="IPR003439">
    <property type="entry name" value="ABC_transporter-like_ATP-bd"/>
</dbReference>
<evidence type="ECO:0000256" key="1">
    <source>
        <dbReference type="ARBA" id="ARBA00022448"/>
    </source>
</evidence>
<reference evidence="6 7" key="1">
    <citation type="submission" date="2019-03" db="EMBL/GenBank/DDBJ databases">
        <title>Whole genome sequence of a novel Rubrobacter taiwanensis strain, isolated from Yellowstone National Park.</title>
        <authorList>
            <person name="Freed S."/>
            <person name="Ramaley R.F."/>
            <person name="Kyndt J.A."/>
        </authorList>
    </citation>
    <scope>NUCLEOTIDE SEQUENCE [LARGE SCALE GENOMIC DNA]</scope>
    <source>
        <strain evidence="6 7">Yellowstone</strain>
    </source>
</reference>
<dbReference type="SMART" id="SM00382">
    <property type="entry name" value="AAA"/>
    <property type="match status" value="1"/>
</dbReference>
<evidence type="ECO:0000256" key="2">
    <source>
        <dbReference type="ARBA" id="ARBA00022741"/>
    </source>
</evidence>
<dbReference type="PROSITE" id="PS00211">
    <property type="entry name" value="ABC_TRANSPORTER_1"/>
    <property type="match status" value="1"/>
</dbReference>
<name>A0A4R1BLX3_9ACTN</name>
<keyword evidence="3 6" id="KW-0067">ATP-binding</keyword>
<evidence type="ECO:0000313" key="7">
    <source>
        <dbReference type="Proteomes" id="UP000295244"/>
    </source>
</evidence>
<comment type="caution">
    <text evidence="6">The sequence shown here is derived from an EMBL/GenBank/DDBJ whole genome shotgun (WGS) entry which is preliminary data.</text>
</comment>
<dbReference type="FunFam" id="3.40.50.300:FF:000134">
    <property type="entry name" value="Iron-enterobactin ABC transporter ATP-binding protein"/>
    <property type="match status" value="1"/>
</dbReference>
<keyword evidence="1" id="KW-0813">Transport</keyword>
<dbReference type="InterPro" id="IPR017871">
    <property type="entry name" value="ABC_transporter-like_CS"/>
</dbReference>
<dbReference type="EMBL" id="SKBU01000012">
    <property type="protein sequence ID" value="TCJ18288.1"/>
    <property type="molecule type" value="Genomic_DNA"/>
</dbReference>
<dbReference type="PROSITE" id="PS50893">
    <property type="entry name" value="ABC_TRANSPORTER_2"/>
    <property type="match status" value="1"/>
</dbReference>
<accession>A0A4R1BLX3</accession>
<dbReference type="Gene3D" id="3.40.50.300">
    <property type="entry name" value="P-loop containing nucleotide triphosphate hydrolases"/>
    <property type="match status" value="1"/>
</dbReference>
<sequence length="432" mass="45139">MGSRLAIEVRGVRIAYGTADVLHGVTLEVPAGGFLAVVGPNGSGKSTLLRAVARALKPRAGAVLLDGRDVGSWDSREFAREVAVVPQHGEPAFDYTARELVAMGRTPYERRFTPDAGGREAVEGAMRRVGVWELRDRPASTLSGGERQLVRLARALAQQPEVLLLDEPTNHLDIRHQVTFMEVLKGLNRGGVTVLMVVHDLNLAARYADRVIVMREGEISAAGPPSAALNPAVVRAVFGAEVEVSVSPRTGALNVQTVGVPDPGAGGEPRVHLVCGGGSGAALMRRLYEEGIPFSAGVVNAGDTDHALARALGAPVVEGAPYSPVSDEAHAANVAAAERAELVAVCDMPVGPGNLRNLQAALEALDAGVPVVLLRDGPHHGEKRDYTGGAATELARRLKSGGARVVESADGVVRLLAPDRGAGREPAARRTS</sequence>
<proteinExistence type="predicted"/>
<evidence type="ECO:0000313" key="6">
    <source>
        <dbReference type="EMBL" id="TCJ18288.1"/>
    </source>
</evidence>
<dbReference type="SUPFAM" id="SSF52540">
    <property type="entry name" value="P-loop containing nucleoside triphosphate hydrolases"/>
    <property type="match status" value="1"/>
</dbReference>
<dbReference type="PANTHER" id="PTHR42794">
    <property type="entry name" value="HEMIN IMPORT ATP-BINDING PROTEIN HMUV"/>
    <property type="match status" value="1"/>
</dbReference>
<dbReference type="RefSeq" id="WP_132689861.1">
    <property type="nucleotide sequence ID" value="NZ_SKBU01000012.1"/>
</dbReference>
<dbReference type="CDD" id="cd03214">
    <property type="entry name" value="ABC_Iron-Siderophores_B12_Hemin"/>
    <property type="match status" value="1"/>
</dbReference>
<dbReference type="PANTHER" id="PTHR42794:SF1">
    <property type="entry name" value="HEMIN IMPORT ATP-BINDING PROTEIN HMUV"/>
    <property type="match status" value="1"/>
</dbReference>
<keyword evidence="4" id="KW-1278">Translocase</keyword>
<dbReference type="AlphaFoldDB" id="A0A4R1BLX3"/>
<gene>
    <name evidence="6" type="ORF">E0L93_05985</name>
</gene>
<dbReference type="GO" id="GO:0005524">
    <property type="term" value="F:ATP binding"/>
    <property type="evidence" value="ECO:0007669"/>
    <property type="project" value="UniProtKB-KW"/>
</dbReference>
<organism evidence="6 7">
    <name type="scientific">Rubrobacter taiwanensis</name>
    <dbReference type="NCBI Taxonomy" id="185139"/>
    <lineage>
        <taxon>Bacteria</taxon>
        <taxon>Bacillati</taxon>
        <taxon>Actinomycetota</taxon>
        <taxon>Rubrobacteria</taxon>
        <taxon>Rubrobacterales</taxon>
        <taxon>Rubrobacteraceae</taxon>
        <taxon>Rubrobacter</taxon>
    </lineage>
</organism>
<keyword evidence="2" id="KW-0547">Nucleotide-binding</keyword>
<dbReference type="Proteomes" id="UP000295244">
    <property type="component" value="Unassembled WGS sequence"/>
</dbReference>
<keyword evidence="7" id="KW-1185">Reference proteome</keyword>
<evidence type="ECO:0000256" key="4">
    <source>
        <dbReference type="ARBA" id="ARBA00022967"/>
    </source>
</evidence>
<evidence type="ECO:0000259" key="5">
    <source>
        <dbReference type="PROSITE" id="PS50893"/>
    </source>
</evidence>
<dbReference type="InterPro" id="IPR027417">
    <property type="entry name" value="P-loop_NTPase"/>
</dbReference>
<feature type="domain" description="ABC transporter" evidence="5">
    <location>
        <begin position="7"/>
        <end position="241"/>
    </location>
</feature>
<protein>
    <submittedName>
        <fullName evidence="6">ABC transporter ATP-binding protein</fullName>
    </submittedName>
</protein>
<dbReference type="OrthoDB" id="5296765at2"/>
<dbReference type="Pfam" id="PF00005">
    <property type="entry name" value="ABC_tran"/>
    <property type="match status" value="1"/>
</dbReference>
<dbReference type="InterPro" id="IPR003593">
    <property type="entry name" value="AAA+_ATPase"/>
</dbReference>
<dbReference type="GO" id="GO:0016887">
    <property type="term" value="F:ATP hydrolysis activity"/>
    <property type="evidence" value="ECO:0007669"/>
    <property type="project" value="InterPro"/>
</dbReference>
<evidence type="ECO:0000256" key="3">
    <source>
        <dbReference type="ARBA" id="ARBA00022840"/>
    </source>
</evidence>